<evidence type="ECO:0000256" key="3">
    <source>
        <dbReference type="ARBA" id="ARBA00022722"/>
    </source>
</evidence>
<dbReference type="FunFam" id="1.10.340.70:FF:000004">
    <property type="entry name" value="Retrovirus-related Pol polyprotein from transposon 297-like Protein"/>
    <property type="match status" value="1"/>
</dbReference>
<keyword evidence="10" id="KW-1185">Reference proteome</keyword>
<dbReference type="InterPro" id="IPR043502">
    <property type="entry name" value="DNA/RNA_pol_sf"/>
</dbReference>
<dbReference type="InterPro" id="IPR043128">
    <property type="entry name" value="Rev_trsase/Diguanyl_cyclase"/>
</dbReference>
<keyword evidence="2" id="KW-0548">Nucleotidyltransferase</keyword>
<dbReference type="InterPro" id="IPR041577">
    <property type="entry name" value="RT_RNaseH_2"/>
</dbReference>
<dbReference type="Gene3D" id="3.30.420.10">
    <property type="entry name" value="Ribonuclease H-like superfamily/Ribonuclease H"/>
    <property type="match status" value="1"/>
</dbReference>
<proteinExistence type="predicted"/>
<dbReference type="FunFam" id="3.30.70.270:FF:000026">
    <property type="entry name" value="Transposon Ty3-G Gag-Pol polyprotein"/>
    <property type="match status" value="1"/>
</dbReference>
<dbReference type="InterPro" id="IPR041588">
    <property type="entry name" value="Integrase_H2C2"/>
</dbReference>
<evidence type="ECO:0000313" key="10">
    <source>
        <dbReference type="Proteomes" id="UP000479000"/>
    </source>
</evidence>
<dbReference type="EMBL" id="CADCXU010015158">
    <property type="protein sequence ID" value="CAB0004783.1"/>
    <property type="molecule type" value="Genomic_DNA"/>
</dbReference>
<dbReference type="Pfam" id="PF17919">
    <property type="entry name" value="RT_RNaseH_2"/>
    <property type="match status" value="1"/>
</dbReference>
<dbReference type="SUPFAM" id="SSF53098">
    <property type="entry name" value="Ribonuclease H-like"/>
    <property type="match status" value="1"/>
</dbReference>
<dbReference type="PANTHER" id="PTHR37984:SF8">
    <property type="entry name" value="CCHC-TYPE DOMAIN-CONTAINING PROTEIN"/>
    <property type="match status" value="1"/>
</dbReference>
<organism evidence="9 10">
    <name type="scientific">Nesidiocoris tenuis</name>
    <dbReference type="NCBI Taxonomy" id="355587"/>
    <lineage>
        <taxon>Eukaryota</taxon>
        <taxon>Metazoa</taxon>
        <taxon>Ecdysozoa</taxon>
        <taxon>Arthropoda</taxon>
        <taxon>Hexapoda</taxon>
        <taxon>Insecta</taxon>
        <taxon>Pterygota</taxon>
        <taxon>Neoptera</taxon>
        <taxon>Paraneoptera</taxon>
        <taxon>Hemiptera</taxon>
        <taxon>Heteroptera</taxon>
        <taxon>Panheteroptera</taxon>
        <taxon>Cimicomorpha</taxon>
        <taxon>Miridae</taxon>
        <taxon>Dicyphina</taxon>
        <taxon>Nesidiocoris</taxon>
    </lineage>
</organism>
<dbReference type="Pfam" id="PF17921">
    <property type="entry name" value="Integrase_H2C2"/>
    <property type="match status" value="1"/>
</dbReference>
<dbReference type="FunFam" id="3.30.420.10:FF:000063">
    <property type="entry name" value="Retrovirus-related Pol polyprotein from transposon 297-like Protein"/>
    <property type="match status" value="1"/>
</dbReference>
<dbReference type="CDD" id="cd01647">
    <property type="entry name" value="RT_LTR"/>
    <property type="match status" value="1"/>
</dbReference>
<evidence type="ECO:0000256" key="1">
    <source>
        <dbReference type="ARBA" id="ARBA00012493"/>
    </source>
</evidence>
<reference evidence="9 10" key="1">
    <citation type="submission" date="2020-02" db="EMBL/GenBank/DDBJ databases">
        <authorList>
            <person name="Ferguson B K."/>
        </authorList>
    </citation>
    <scope>NUCLEOTIDE SEQUENCE [LARGE SCALE GENOMIC DNA]</scope>
</reference>
<dbReference type="InterPro" id="IPR050951">
    <property type="entry name" value="Retrovirus_Pol_polyprotein"/>
</dbReference>
<keyword evidence="4" id="KW-0255">Endonuclease</keyword>
<dbReference type="Gene3D" id="2.40.70.10">
    <property type="entry name" value="Acid Proteases"/>
    <property type="match status" value="1"/>
</dbReference>
<dbReference type="PROSITE" id="PS50994">
    <property type="entry name" value="INTEGRASE"/>
    <property type="match status" value="1"/>
</dbReference>
<keyword evidence="4" id="KW-0378">Hydrolase</keyword>
<dbReference type="PANTHER" id="PTHR37984">
    <property type="entry name" value="PROTEIN CBG26694"/>
    <property type="match status" value="1"/>
</dbReference>
<dbReference type="CDD" id="cd05481">
    <property type="entry name" value="retropepsin_like_LTR_1"/>
    <property type="match status" value="1"/>
</dbReference>
<dbReference type="InterPro" id="IPR000477">
    <property type="entry name" value="RT_dom"/>
</dbReference>
<evidence type="ECO:0000256" key="6">
    <source>
        <dbReference type="SAM" id="MobiDB-lite"/>
    </source>
</evidence>
<dbReference type="Gene3D" id="1.10.340.70">
    <property type="match status" value="1"/>
</dbReference>
<dbReference type="CDD" id="cd09274">
    <property type="entry name" value="RNase_HI_RT_Ty3"/>
    <property type="match status" value="1"/>
</dbReference>
<dbReference type="OrthoDB" id="6595084at2759"/>
<dbReference type="PROSITE" id="PS50878">
    <property type="entry name" value="RT_POL"/>
    <property type="match status" value="1"/>
</dbReference>
<feature type="region of interest" description="Disordered" evidence="6">
    <location>
        <begin position="1088"/>
        <end position="1174"/>
    </location>
</feature>
<keyword evidence="3" id="KW-0540">Nuclease</keyword>
<dbReference type="InterPro" id="IPR012337">
    <property type="entry name" value="RNaseH-like_sf"/>
</dbReference>
<protein>
    <recommendedName>
        <fullName evidence="1">RNA-directed DNA polymerase</fullName>
        <ecNumber evidence="1">2.7.7.49</ecNumber>
    </recommendedName>
</protein>
<dbReference type="GO" id="GO:0003676">
    <property type="term" value="F:nucleic acid binding"/>
    <property type="evidence" value="ECO:0007669"/>
    <property type="project" value="InterPro"/>
</dbReference>
<dbReference type="GO" id="GO:0004519">
    <property type="term" value="F:endonuclease activity"/>
    <property type="evidence" value="ECO:0007669"/>
    <property type="project" value="UniProtKB-KW"/>
</dbReference>
<dbReference type="InterPro" id="IPR036397">
    <property type="entry name" value="RNaseH_sf"/>
</dbReference>
<dbReference type="GO" id="GO:0042575">
    <property type="term" value="C:DNA polymerase complex"/>
    <property type="evidence" value="ECO:0007669"/>
    <property type="project" value="UniProtKB-ARBA"/>
</dbReference>
<dbReference type="EC" id="2.7.7.49" evidence="1"/>
<dbReference type="Gene3D" id="3.10.10.10">
    <property type="entry name" value="HIV Type 1 Reverse Transcriptase, subunit A, domain 1"/>
    <property type="match status" value="1"/>
</dbReference>
<sequence length="1174" mass="134380">MSLITVSGIGVSATPPRMALYTRARPERKSTNNGGMEGNSNFDCKKCGTRHKARACPAYGMQCTLCNRFNHFKVGCFMRHRNKRRVHEIENSISASDTEDDVFGCDSVEIERNCNSVQTEIWKEYIRVNQVPVLFKLDTASDANILPVSLYHKIKSNGLLKKTATCIKSYGGYKTKPIGEVELICSYKDITKKLNFIVVDLNSSPILGADSCLQFNLLKRLYNVSSQSNDPANEVKINNRKFDEGDHPAPECNNDVRKKAFINKNIDLFTGIGKVPYTVKLKLRDNAVPVVRPARRLPEILKSKLKEELDRLTKNEIIQKVDEPTEWVHDIVIVEKKNGSIRLCLNPIPLNKYLMREHHTIPTQEELTANLSGKKYFTVLDMKEGFHQFQLDESSSRLCTMNTPFGRYRYLRMPYGLSNFPEIFQRENTKIFGDLPGVQVLFDDLIITGSSEAEHDRNLENVLLRARENNVKFNKEKIQYKHSEVTYTGLIFSSEGIRVHNNRIRAIREIKPPTSIKELQSFLGAVNFINKFIPSYSQVTAPLRELLKKGTAWNWSSDQASAFSKIKNLVTNAPTLRIFDPKEPVEIQCDASKDGLGSCLLQKQQPVAFASRSLKPSEMKWSQVEKELLALCFSLHRFHNFIYGHDDVTIHTDHKPLLTIVRNDIQKNSARLQRMQLKILKYDFVLKYIPGSQMYIADMLSRAPLNDTGPDEIDMTQIVHSIALEEFLPIPREEIDELKSSTDNDPIYTELKKHIDQGWKGVNRKILSPDLKIFYDLRDELYENDGLIFYNARVVIPHGQRKKMIGKIHSLAHLGINKTVSRIRKIMYWPRMSSQIADFVGTCSTCQTFQDKNKKEPLISSRIPAYPFQVVGMDIGEYRGKIFLAIEDYFSRWLDIIPLNTKTATEIIPKLKKVFSNFGIPEVVRCDNNPFASVEMLDFAKKWNFKIKTSSPHYPKSNGLSEKGVGIAKKLIKKSLHTGNDIELALLEYRATPLTGLDYSPSELMMSRLLRTKAPASLEHLLPSPVDEDIRFKMEKIKTKAKVHYDSSATPEKCFFKDQPIYIRHKDIWKEGWISKVLPEPRSYLTKDEHGKELRRNSIHIRKRSLREVEPSNSRSPPRESLTPTNFPDSDPHPDVTEKASPPKKRSSQGIEPTTQLKQSPPKTRYGREPVQSS</sequence>
<dbReference type="InterPro" id="IPR021109">
    <property type="entry name" value="Peptidase_aspartic_dom_sf"/>
</dbReference>
<feature type="domain" description="Reverse transcriptase" evidence="7">
    <location>
        <begin position="315"/>
        <end position="492"/>
    </location>
</feature>
<feature type="compositionally biased region" description="Polar residues" evidence="6">
    <location>
        <begin position="1148"/>
        <end position="1162"/>
    </location>
</feature>
<evidence type="ECO:0000256" key="2">
    <source>
        <dbReference type="ARBA" id="ARBA00022695"/>
    </source>
</evidence>
<dbReference type="Gene3D" id="3.30.70.270">
    <property type="match status" value="2"/>
</dbReference>
<dbReference type="InterPro" id="IPR001584">
    <property type="entry name" value="Integrase_cat-core"/>
</dbReference>
<dbReference type="FunFam" id="3.10.20.370:FF:000001">
    <property type="entry name" value="Retrovirus-related Pol polyprotein from transposon 17.6-like protein"/>
    <property type="match status" value="1"/>
</dbReference>
<evidence type="ECO:0000259" key="8">
    <source>
        <dbReference type="PROSITE" id="PS50994"/>
    </source>
</evidence>
<evidence type="ECO:0000256" key="5">
    <source>
        <dbReference type="ARBA" id="ARBA00022918"/>
    </source>
</evidence>
<name>A0A6H5GMX5_9HEMI</name>
<evidence type="ECO:0000313" key="9">
    <source>
        <dbReference type="EMBL" id="CAB0004783.1"/>
    </source>
</evidence>
<evidence type="ECO:0000256" key="4">
    <source>
        <dbReference type="ARBA" id="ARBA00022759"/>
    </source>
</evidence>
<dbReference type="SUPFAM" id="SSF50630">
    <property type="entry name" value="Acid proteases"/>
    <property type="match status" value="1"/>
</dbReference>
<dbReference type="Proteomes" id="UP000479000">
    <property type="component" value="Unassembled WGS sequence"/>
</dbReference>
<dbReference type="SUPFAM" id="SSF56672">
    <property type="entry name" value="DNA/RNA polymerases"/>
    <property type="match status" value="1"/>
</dbReference>
<dbReference type="Pfam" id="PF00078">
    <property type="entry name" value="RVT_1"/>
    <property type="match status" value="1"/>
</dbReference>
<dbReference type="GO" id="GO:0015074">
    <property type="term" value="P:DNA integration"/>
    <property type="evidence" value="ECO:0007669"/>
    <property type="project" value="InterPro"/>
</dbReference>
<feature type="compositionally biased region" description="Low complexity" evidence="6">
    <location>
        <begin position="1111"/>
        <end position="1121"/>
    </location>
</feature>
<keyword evidence="5" id="KW-0695">RNA-directed DNA polymerase</keyword>
<dbReference type="GO" id="GO:0003964">
    <property type="term" value="F:RNA-directed DNA polymerase activity"/>
    <property type="evidence" value="ECO:0007669"/>
    <property type="project" value="UniProtKB-KW"/>
</dbReference>
<feature type="domain" description="Integrase catalytic" evidence="8">
    <location>
        <begin position="863"/>
        <end position="1059"/>
    </location>
</feature>
<keyword evidence="2" id="KW-0808">Transferase</keyword>
<accession>A0A6H5GMX5</accession>
<dbReference type="AlphaFoldDB" id="A0A6H5GMX5"/>
<evidence type="ECO:0000259" key="7">
    <source>
        <dbReference type="PROSITE" id="PS50878"/>
    </source>
</evidence>
<gene>
    <name evidence="9" type="ORF">NTEN_LOCUS10260</name>
</gene>